<dbReference type="AlphaFoldDB" id="A0A512IKC8"/>
<evidence type="ECO:0000313" key="3">
    <source>
        <dbReference type="EMBL" id="GEO98173.1"/>
    </source>
</evidence>
<dbReference type="OrthoDB" id="287318at2"/>
<dbReference type="Gene3D" id="3.40.1440.10">
    <property type="entry name" value="GIY-YIG endonuclease"/>
    <property type="match status" value="1"/>
</dbReference>
<comment type="similarity">
    <text evidence="1">Belongs to the UPF0213 family.</text>
</comment>
<reference evidence="3 4" key="1">
    <citation type="submission" date="2019-07" db="EMBL/GenBank/DDBJ databases">
        <title>Whole genome shotgun sequence of Methylobacterium haplocladii NBRC 107714.</title>
        <authorList>
            <person name="Hosoyama A."/>
            <person name="Uohara A."/>
            <person name="Ohji S."/>
            <person name="Ichikawa N."/>
        </authorList>
    </citation>
    <scope>NUCLEOTIDE SEQUENCE [LARGE SCALE GENOMIC DNA]</scope>
    <source>
        <strain evidence="3 4">NBRC 107714</strain>
    </source>
</reference>
<dbReference type="InterPro" id="IPR050190">
    <property type="entry name" value="UPF0213_domain"/>
</dbReference>
<dbReference type="EMBL" id="BJZT01000005">
    <property type="protein sequence ID" value="GEO98173.1"/>
    <property type="molecule type" value="Genomic_DNA"/>
</dbReference>
<dbReference type="SUPFAM" id="SSF82771">
    <property type="entry name" value="GIY-YIG endonuclease"/>
    <property type="match status" value="1"/>
</dbReference>
<dbReference type="PANTHER" id="PTHR34477:SF5">
    <property type="entry name" value="BSL5627 PROTEIN"/>
    <property type="match status" value="1"/>
</dbReference>
<evidence type="ECO:0000256" key="1">
    <source>
        <dbReference type="ARBA" id="ARBA00007435"/>
    </source>
</evidence>
<dbReference type="SMART" id="SM00465">
    <property type="entry name" value="GIYc"/>
    <property type="match status" value="1"/>
</dbReference>
<dbReference type="PROSITE" id="PS50164">
    <property type="entry name" value="GIY_YIG"/>
    <property type="match status" value="1"/>
</dbReference>
<evidence type="ECO:0000313" key="4">
    <source>
        <dbReference type="Proteomes" id="UP000321258"/>
    </source>
</evidence>
<proteinExistence type="inferred from homology"/>
<dbReference type="CDD" id="cd10448">
    <property type="entry name" value="GIY-YIG_unchar_3"/>
    <property type="match status" value="1"/>
</dbReference>
<dbReference type="Proteomes" id="UP000321258">
    <property type="component" value="Unassembled WGS sequence"/>
</dbReference>
<dbReference type="InterPro" id="IPR000305">
    <property type="entry name" value="GIY-YIG_endonuc"/>
</dbReference>
<dbReference type="PANTHER" id="PTHR34477">
    <property type="entry name" value="UPF0213 PROTEIN YHBQ"/>
    <property type="match status" value="1"/>
</dbReference>
<evidence type="ECO:0000259" key="2">
    <source>
        <dbReference type="PROSITE" id="PS50164"/>
    </source>
</evidence>
<dbReference type="InterPro" id="IPR035901">
    <property type="entry name" value="GIY-YIG_endonuc_sf"/>
</dbReference>
<comment type="caution">
    <text evidence="3">The sequence shown here is derived from an EMBL/GenBank/DDBJ whole genome shotgun (WGS) entry which is preliminary data.</text>
</comment>
<accession>A0A512IKC8</accession>
<dbReference type="Pfam" id="PF01541">
    <property type="entry name" value="GIY-YIG"/>
    <property type="match status" value="1"/>
</dbReference>
<dbReference type="RefSeq" id="WP_147076446.1">
    <property type="nucleotide sequence ID" value="NZ_BJZT01000005.1"/>
</dbReference>
<protein>
    <submittedName>
        <fullName evidence="3">Nuclease</fullName>
    </submittedName>
</protein>
<keyword evidence="4" id="KW-1185">Reference proteome</keyword>
<feature type="domain" description="GIY-YIG" evidence="2">
    <location>
        <begin position="1"/>
        <end position="77"/>
    </location>
</feature>
<gene>
    <name evidence="3" type="ORF">MHA02_05610</name>
</gene>
<name>A0A512IKC8_9HYPH</name>
<sequence length="81" mass="10070">MPYYFYMLGSRRHGTLYIGVTNDLARRVWEHKTTAHRGFTARYRVERLIWYETYERIDEAITREKALKTWRRDWKVVLIEE</sequence>
<organism evidence="3 4">
    <name type="scientific">Methylobacterium haplocladii</name>
    <dbReference type="NCBI Taxonomy" id="1176176"/>
    <lineage>
        <taxon>Bacteria</taxon>
        <taxon>Pseudomonadati</taxon>
        <taxon>Pseudomonadota</taxon>
        <taxon>Alphaproteobacteria</taxon>
        <taxon>Hyphomicrobiales</taxon>
        <taxon>Methylobacteriaceae</taxon>
        <taxon>Methylobacterium</taxon>
    </lineage>
</organism>